<keyword evidence="2" id="KW-0812">Transmembrane</keyword>
<dbReference type="EMBL" id="CP001738">
    <property type="protein sequence ID" value="ACY98042.1"/>
    <property type="molecule type" value="Genomic_DNA"/>
</dbReference>
<gene>
    <name evidence="4" type="ordered locus">Tcur_2481</name>
</gene>
<keyword evidence="5" id="KW-1185">Reference proteome</keyword>
<evidence type="ECO:0000256" key="3">
    <source>
        <dbReference type="SAM" id="SignalP"/>
    </source>
</evidence>
<reference evidence="4 5" key="1">
    <citation type="journal article" date="2011" name="Stand. Genomic Sci.">
        <title>Complete genome sequence of Thermomonospora curvata type strain (B9).</title>
        <authorList>
            <person name="Chertkov O."/>
            <person name="Sikorski J."/>
            <person name="Nolan M."/>
            <person name="Lapidus A."/>
            <person name="Lucas S."/>
            <person name="Del Rio T.G."/>
            <person name="Tice H."/>
            <person name="Cheng J.F."/>
            <person name="Goodwin L."/>
            <person name="Pitluck S."/>
            <person name="Liolios K."/>
            <person name="Ivanova N."/>
            <person name="Mavromatis K."/>
            <person name="Mikhailova N."/>
            <person name="Ovchinnikova G."/>
            <person name="Pati A."/>
            <person name="Chen A."/>
            <person name="Palaniappan K."/>
            <person name="Djao O.D."/>
            <person name="Land M."/>
            <person name="Hauser L."/>
            <person name="Chang Y.J."/>
            <person name="Jeffries C.D."/>
            <person name="Brettin T."/>
            <person name="Han C."/>
            <person name="Detter J.C."/>
            <person name="Rohde M."/>
            <person name="Goker M."/>
            <person name="Woyke T."/>
            <person name="Bristow J."/>
            <person name="Eisen J.A."/>
            <person name="Markowitz V."/>
            <person name="Hugenholtz P."/>
            <person name="Klenk H.P."/>
            <person name="Kyrpides N.C."/>
        </authorList>
    </citation>
    <scope>NUCLEOTIDE SEQUENCE [LARGE SCALE GENOMIC DNA]</scope>
    <source>
        <strain evidence="5">ATCC 19995 / DSM 43183 / JCM 3096 / KCTC 9072 / NBRC 15933 / NCIMB 10081 / Henssen B9</strain>
    </source>
</reference>
<evidence type="ECO:0000313" key="5">
    <source>
        <dbReference type="Proteomes" id="UP000001918"/>
    </source>
</evidence>
<proteinExistence type="predicted"/>
<feature type="chain" id="PRO_5003019363" evidence="3">
    <location>
        <begin position="33"/>
        <end position="172"/>
    </location>
</feature>
<dbReference type="Proteomes" id="UP000001918">
    <property type="component" value="Chromosome"/>
</dbReference>
<accession>D1A3Y9</accession>
<dbReference type="STRING" id="471852.Tcur_2481"/>
<keyword evidence="3" id="KW-0732">Signal</keyword>
<name>D1A3Y9_THECD</name>
<keyword evidence="2" id="KW-1133">Transmembrane helix</keyword>
<feature type="transmembrane region" description="Helical" evidence="2">
    <location>
        <begin position="148"/>
        <end position="166"/>
    </location>
</feature>
<organism evidence="4 5">
    <name type="scientific">Thermomonospora curvata (strain ATCC 19995 / DSM 43183 / JCM 3096 / KCTC 9072 / NBRC 15933 / NCIMB 10081 / Henssen B9)</name>
    <dbReference type="NCBI Taxonomy" id="471852"/>
    <lineage>
        <taxon>Bacteria</taxon>
        <taxon>Bacillati</taxon>
        <taxon>Actinomycetota</taxon>
        <taxon>Actinomycetes</taxon>
        <taxon>Streptosporangiales</taxon>
        <taxon>Thermomonosporaceae</taxon>
        <taxon>Thermomonospora</taxon>
    </lineage>
</organism>
<dbReference type="AlphaFoldDB" id="D1A3Y9"/>
<dbReference type="HOGENOM" id="CLU_1554560_0_0_11"/>
<keyword evidence="2" id="KW-0472">Membrane</keyword>
<evidence type="ECO:0000256" key="1">
    <source>
        <dbReference type="SAM" id="MobiDB-lite"/>
    </source>
</evidence>
<dbReference type="KEGG" id="tcu:Tcur_2481"/>
<protein>
    <submittedName>
        <fullName evidence="4">Eln elastin</fullName>
    </submittedName>
</protein>
<feature type="region of interest" description="Disordered" evidence="1">
    <location>
        <begin position="123"/>
        <end position="142"/>
    </location>
</feature>
<evidence type="ECO:0000256" key="2">
    <source>
        <dbReference type="SAM" id="Phobius"/>
    </source>
</evidence>
<evidence type="ECO:0000313" key="4">
    <source>
        <dbReference type="EMBL" id="ACY98042.1"/>
    </source>
</evidence>
<sequence>MLHRGSDVRVKTIVAGAGAAAAVLPWAPPALAAGTEVEVSPGVAMPGEVVTVSGDCGRTGNEVVRVVSQALRGGPAVVDDKGRFSFPARVRRVAAQTYTVTTVCEPGGISGGSARFRVQEPRDLPRGGVAAGGGGSAARGGAAPSPGGALLLGAAVAAGIGGLVLARRRGRV</sequence>
<feature type="compositionally biased region" description="Gly residues" evidence="1">
    <location>
        <begin position="129"/>
        <end position="138"/>
    </location>
</feature>
<feature type="signal peptide" evidence="3">
    <location>
        <begin position="1"/>
        <end position="32"/>
    </location>
</feature>